<keyword evidence="4 6" id="KW-1133">Transmembrane helix</keyword>
<keyword evidence="2" id="KW-1003">Cell membrane</keyword>
<dbReference type="InterPro" id="IPR052053">
    <property type="entry name" value="IM_YidH-like"/>
</dbReference>
<evidence type="ECO:0000313" key="8">
    <source>
        <dbReference type="EMBL" id="MFD1947770.1"/>
    </source>
</evidence>
<dbReference type="Proteomes" id="UP001597351">
    <property type="component" value="Unassembled WGS sequence"/>
</dbReference>
<dbReference type="PANTHER" id="PTHR34187">
    <property type="entry name" value="FGR18P"/>
    <property type="match status" value="1"/>
</dbReference>
<feature type="transmembrane region" description="Helical" evidence="6">
    <location>
        <begin position="27"/>
        <end position="47"/>
    </location>
</feature>
<comment type="subcellular location">
    <subcellularLocation>
        <location evidence="1">Cell membrane</location>
        <topology evidence="1">Multi-pass membrane protein</topology>
    </subcellularLocation>
</comment>
<evidence type="ECO:0000256" key="6">
    <source>
        <dbReference type="SAM" id="Phobius"/>
    </source>
</evidence>
<keyword evidence="5 6" id="KW-0472">Membrane</keyword>
<dbReference type="RefSeq" id="WP_343919167.1">
    <property type="nucleotide sequence ID" value="NZ_BAAAJT010000002.1"/>
</dbReference>
<evidence type="ECO:0000256" key="2">
    <source>
        <dbReference type="ARBA" id="ARBA00022475"/>
    </source>
</evidence>
<comment type="caution">
    <text evidence="8">The sequence shown here is derived from an EMBL/GenBank/DDBJ whole genome shotgun (WGS) entry which is preliminary data.</text>
</comment>
<dbReference type="Pfam" id="PF02656">
    <property type="entry name" value="DUF202"/>
    <property type="match status" value="1"/>
</dbReference>
<dbReference type="PANTHER" id="PTHR34187:SF2">
    <property type="entry name" value="DUF202 DOMAIN-CONTAINING PROTEIN"/>
    <property type="match status" value="1"/>
</dbReference>
<keyword evidence="9" id="KW-1185">Reference proteome</keyword>
<feature type="transmembrane region" description="Helical" evidence="6">
    <location>
        <begin position="59"/>
        <end position="79"/>
    </location>
</feature>
<evidence type="ECO:0000313" key="9">
    <source>
        <dbReference type="Proteomes" id="UP001597351"/>
    </source>
</evidence>
<organism evidence="8 9">
    <name type="scientific">Nocardioides aestuarii</name>
    <dbReference type="NCBI Taxonomy" id="252231"/>
    <lineage>
        <taxon>Bacteria</taxon>
        <taxon>Bacillati</taxon>
        <taxon>Actinomycetota</taxon>
        <taxon>Actinomycetes</taxon>
        <taxon>Propionibacteriales</taxon>
        <taxon>Nocardioidaceae</taxon>
        <taxon>Nocardioides</taxon>
    </lineage>
</organism>
<evidence type="ECO:0000256" key="1">
    <source>
        <dbReference type="ARBA" id="ARBA00004651"/>
    </source>
</evidence>
<keyword evidence="3 6" id="KW-0812">Transmembrane</keyword>
<evidence type="ECO:0000256" key="3">
    <source>
        <dbReference type="ARBA" id="ARBA00022692"/>
    </source>
</evidence>
<name>A0ABW4TP85_9ACTN</name>
<evidence type="ECO:0000259" key="7">
    <source>
        <dbReference type="Pfam" id="PF02656"/>
    </source>
</evidence>
<accession>A0ABW4TP85</accession>
<dbReference type="InterPro" id="IPR003807">
    <property type="entry name" value="DUF202"/>
</dbReference>
<reference evidence="9" key="1">
    <citation type="journal article" date="2019" name="Int. J. Syst. Evol. Microbiol.">
        <title>The Global Catalogue of Microorganisms (GCM) 10K type strain sequencing project: providing services to taxonomists for standard genome sequencing and annotation.</title>
        <authorList>
            <consortium name="The Broad Institute Genomics Platform"/>
            <consortium name="The Broad Institute Genome Sequencing Center for Infectious Disease"/>
            <person name="Wu L."/>
            <person name="Ma J."/>
        </authorList>
    </citation>
    <scope>NUCLEOTIDE SEQUENCE [LARGE SCALE GENOMIC DNA]</scope>
    <source>
        <strain evidence="9">CGMCC 1.12477</strain>
    </source>
</reference>
<feature type="transmembrane region" description="Helical" evidence="6">
    <location>
        <begin position="91"/>
        <end position="116"/>
    </location>
</feature>
<gene>
    <name evidence="8" type="ORF">ACFSDE_13300</name>
</gene>
<sequence>MSRWPSWVYDSGEEPDYRFSLANERTLLAWVRTALALMAGGVAVRAVDLSVADGLQTAMSIWLVVLGMVLAVASWLRWARAERAMRRHEPLPATPVGAVVAAGVLVVGVLFLLTLVT</sequence>
<protein>
    <submittedName>
        <fullName evidence="8">YidH family protein</fullName>
    </submittedName>
</protein>
<evidence type="ECO:0000256" key="4">
    <source>
        <dbReference type="ARBA" id="ARBA00022989"/>
    </source>
</evidence>
<evidence type="ECO:0000256" key="5">
    <source>
        <dbReference type="ARBA" id="ARBA00023136"/>
    </source>
</evidence>
<feature type="domain" description="DUF202" evidence="7">
    <location>
        <begin position="18"/>
        <end position="84"/>
    </location>
</feature>
<dbReference type="EMBL" id="JBHUGD010000003">
    <property type="protein sequence ID" value="MFD1947770.1"/>
    <property type="molecule type" value="Genomic_DNA"/>
</dbReference>
<proteinExistence type="predicted"/>